<dbReference type="Gene3D" id="3.40.720.10">
    <property type="entry name" value="Alkaline Phosphatase, subunit A"/>
    <property type="match status" value="1"/>
</dbReference>
<proteinExistence type="predicted"/>
<feature type="transmembrane region" description="Helical" evidence="2">
    <location>
        <begin position="140"/>
        <end position="158"/>
    </location>
</feature>
<dbReference type="PATRIC" id="fig|1365965.3.peg.1097"/>
<evidence type="ECO:0000256" key="2">
    <source>
        <dbReference type="SAM" id="Phobius"/>
    </source>
</evidence>
<comment type="caution">
    <text evidence="4">The sequence shown here is derived from an EMBL/GenBank/DDBJ whole genome shotgun (WGS) entry which is preliminary data.</text>
</comment>
<dbReference type="EMBL" id="AVQD01000008">
    <property type="protein sequence ID" value="KOA41056.1"/>
    <property type="molecule type" value="Genomic_DNA"/>
</dbReference>
<sequence length="750" mass="83791">MDDIQNDQEPSAQESGTDMGKTEVPAVPSKQNDDQQSNKLPLPFALNFSILMASKPMVMLAKAISFLRTLLKKRPRCPYTLYVVVMVMVDAAAVLFIQWSMYEEPTYADPDAVDDTTKMFNSAAGQLTKFVAQMWMEHNYVWLLNFLVLGMVYLVLIFVLNRFWVATAVFAIITSTYAVANSIKVDLRNEPIIPSDLGFLSSGNGGEITSFIPKDSQPLVDGTITMLIWLTIICLALQLIDGRRCVIPFHWWRPFRNTKTIIGNCTRIIAAVLSVTLLWSFTWNLGANGSWSYKWAKSLGDDPLLWSTVVDATYNGPTMDFLRLAHAKTMDKPKDYNKETMEALAKRYKESAQATNEARANNLTDSTVVMILSESFSDPTRAPGVELTEDPMPNIHALEGTTTSGLMLSPGIGGGTANIEHQALTGLSLALFDNSMQSPYQELVPHQKTPYTFNQIWNDAYGKNGSVAFHPYFKNMYLRDSNYKKFGFSKLYSLDSKPPITHQDHIDSSPYVSDAASYQNVLDSINSNDHTQFIQLVTMQNHAPYNDFYADNQFKEADVSQLSDEEKQSIDNYAKGISLTDQETADFLNQLNAVDKPVTVIFYGDHLPGIYSTATKDKNNTLVMHETDYFIWSNQASASAGVKLDPQTAGYVSSNSFMALAAEHMNAKVSPYLEMLTQVQAQIPAISRLISSNDSWGDGSTAYLDAEGNRVKRKDLSKEANQLLNDYRLVQYDMSKGKGYLNDDGFFAVK</sequence>
<dbReference type="Proteomes" id="UP000037193">
    <property type="component" value="Unassembled WGS sequence"/>
</dbReference>
<dbReference type="AlphaFoldDB" id="A0A0L7B0M9"/>
<organism evidence="4 5">
    <name type="scientific">Bifidobacterium breve MCC 1128</name>
    <dbReference type="NCBI Taxonomy" id="1365965"/>
    <lineage>
        <taxon>Bacteria</taxon>
        <taxon>Bacillati</taxon>
        <taxon>Actinomycetota</taxon>
        <taxon>Actinomycetes</taxon>
        <taxon>Bifidobacteriales</taxon>
        <taxon>Bifidobacteriaceae</taxon>
        <taxon>Bifidobacterium</taxon>
    </lineage>
</organism>
<evidence type="ECO:0000313" key="5">
    <source>
        <dbReference type="Proteomes" id="UP000037193"/>
    </source>
</evidence>
<feature type="region of interest" description="Disordered" evidence="1">
    <location>
        <begin position="1"/>
        <end position="38"/>
    </location>
</feature>
<accession>A0A0L7B0M9</accession>
<feature type="transmembrane region" description="Helical" evidence="2">
    <location>
        <begin position="261"/>
        <end position="281"/>
    </location>
</feature>
<keyword evidence="2" id="KW-0812">Transmembrane</keyword>
<feature type="compositionally biased region" description="Polar residues" evidence="1">
    <location>
        <begin position="7"/>
        <end position="16"/>
    </location>
</feature>
<evidence type="ECO:0000313" key="4">
    <source>
        <dbReference type="EMBL" id="KOA41056.1"/>
    </source>
</evidence>
<feature type="transmembrane region" description="Helical" evidence="2">
    <location>
        <begin position="163"/>
        <end position="180"/>
    </location>
</feature>
<dbReference type="CDD" id="cd16015">
    <property type="entry name" value="LTA_synthase"/>
    <property type="match status" value="1"/>
</dbReference>
<gene>
    <name evidence="4" type="ORF">BBM1128_05445</name>
</gene>
<feature type="domain" description="Sulfatase N-terminal" evidence="3">
    <location>
        <begin position="367"/>
        <end position="666"/>
    </location>
</feature>
<dbReference type="SUPFAM" id="SSF53649">
    <property type="entry name" value="Alkaline phosphatase-like"/>
    <property type="match status" value="1"/>
</dbReference>
<reference evidence="4 5" key="1">
    <citation type="journal article" date="2015" name="Int J Genomics">
        <title>Comparative Genomics Revealed Genetic Diversity and Species/Strain-Level Differences in Carbohydrate Metabolism of Three Probiotic Bifidobacterial Species.</title>
        <authorList>
            <person name="Odamaki T."/>
            <person name="Horigome A."/>
            <person name="Sugahara H."/>
            <person name="Hashikura N."/>
            <person name="Minami J."/>
            <person name="Xiao J.Z."/>
            <person name="Abe F."/>
        </authorList>
    </citation>
    <scope>NUCLEOTIDE SEQUENCE [LARGE SCALE GENOMIC DNA]</scope>
    <source>
        <strain evidence="4 5">MCC 1128</strain>
    </source>
</reference>
<feature type="transmembrane region" description="Helical" evidence="2">
    <location>
        <begin position="79"/>
        <end position="101"/>
    </location>
</feature>
<dbReference type="InterPro" id="IPR000917">
    <property type="entry name" value="Sulfatase_N"/>
</dbReference>
<evidence type="ECO:0000256" key="1">
    <source>
        <dbReference type="SAM" id="MobiDB-lite"/>
    </source>
</evidence>
<evidence type="ECO:0000259" key="3">
    <source>
        <dbReference type="Pfam" id="PF00884"/>
    </source>
</evidence>
<keyword evidence="2" id="KW-0472">Membrane</keyword>
<protein>
    <submittedName>
        <fullName evidence="4">Arylsulfatase</fullName>
    </submittedName>
</protein>
<name>A0A0L7B0M9_BIFBR</name>
<dbReference type="GeneID" id="29242429"/>
<dbReference type="InterPro" id="IPR017850">
    <property type="entry name" value="Alkaline_phosphatase_core_sf"/>
</dbReference>
<keyword evidence="2" id="KW-1133">Transmembrane helix</keyword>
<dbReference type="Pfam" id="PF00884">
    <property type="entry name" value="Sulfatase"/>
    <property type="match status" value="1"/>
</dbReference>
<dbReference type="RefSeq" id="WP_003829658.1">
    <property type="nucleotide sequence ID" value="NZ_AVQD01000008.1"/>
</dbReference>
<feature type="transmembrane region" description="Helical" evidence="2">
    <location>
        <begin position="44"/>
        <end position="67"/>
    </location>
</feature>
<feature type="transmembrane region" description="Helical" evidence="2">
    <location>
        <begin position="219"/>
        <end position="240"/>
    </location>
</feature>